<protein>
    <submittedName>
        <fullName evidence="1">Heme-binding protein</fullName>
    </submittedName>
</protein>
<proteinExistence type="predicted"/>
<dbReference type="AlphaFoldDB" id="A0A1A3N1Q9"/>
<comment type="caution">
    <text evidence="1">The sequence shown here is derived from an EMBL/GenBank/DDBJ whole genome shotgun (WGS) entry which is preliminary data.</text>
</comment>
<sequence>MLAKLVSSIGSVVEAAGTVVGYRGGTEEPDYRAESLTQDVEIRHYAARLAAETTVVAGERSAREIGFRRLARYIFGANQNQQKIAMTAPVAQQSQRGAKIAMTSPVAQQESAAGSWVIRFFMPSDKTIDSLPEPEDSAIRMVTVPPQTVAVRRFAGSADSNDVAEQTAKLVETLEHFGFEMLDTPQTWFFDPPWTLPPLRRNEIAVPVRSDTRGS</sequence>
<organism evidence="1 2">
    <name type="scientific">Mycobacterium asiaticum</name>
    <dbReference type="NCBI Taxonomy" id="1790"/>
    <lineage>
        <taxon>Bacteria</taxon>
        <taxon>Bacillati</taxon>
        <taxon>Actinomycetota</taxon>
        <taxon>Actinomycetes</taxon>
        <taxon>Mycobacteriales</taxon>
        <taxon>Mycobacteriaceae</taxon>
        <taxon>Mycobacterium</taxon>
    </lineage>
</organism>
<dbReference type="RefSeq" id="WP_065158911.1">
    <property type="nucleotide sequence ID" value="NZ_LZLQ01000080.1"/>
</dbReference>
<keyword evidence="2" id="KW-1185">Reference proteome</keyword>
<dbReference type="PANTHER" id="PTHR11220">
    <property type="entry name" value="HEME-BINDING PROTEIN-RELATED"/>
    <property type="match status" value="1"/>
</dbReference>
<evidence type="ECO:0000313" key="2">
    <source>
        <dbReference type="Proteomes" id="UP000093629"/>
    </source>
</evidence>
<dbReference type="SUPFAM" id="SSF55136">
    <property type="entry name" value="Probable bacterial effector-binding domain"/>
    <property type="match status" value="1"/>
</dbReference>
<gene>
    <name evidence="1" type="ORF">A5636_05115</name>
</gene>
<accession>A0A1A3N1Q9</accession>
<name>A0A1A3N1Q9_MYCAS</name>
<dbReference type="Pfam" id="PF04832">
    <property type="entry name" value="SOUL"/>
    <property type="match status" value="1"/>
</dbReference>
<dbReference type="EMBL" id="LZLQ01000080">
    <property type="protein sequence ID" value="OBK15726.1"/>
    <property type="molecule type" value="Genomic_DNA"/>
</dbReference>
<reference evidence="1 2" key="1">
    <citation type="submission" date="2016-06" db="EMBL/GenBank/DDBJ databases">
        <authorList>
            <person name="Kjaerup R.B."/>
            <person name="Dalgaard T.S."/>
            <person name="Juul-Madsen H.R."/>
        </authorList>
    </citation>
    <scope>NUCLEOTIDE SEQUENCE [LARGE SCALE GENOMIC DNA]</scope>
    <source>
        <strain evidence="1 2">1245139.5</strain>
    </source>
</reference>
<evidence type="ECO:0000313" key="1">
    <source>
        <dbReference type="EMBL" id="OBK15726.1"/>
    </source>
</evidence>
<dbReference type="OrthoDB" id="2156220at2"/>
<dbReference type="InterPro" id="IPR006917">
    <property type="entry name" value="SOUL_heme-bd"/>
</dbReference>
<dbReference type="PANTHER" id="PTHR11220:SF58">
    <property type="entry name" value="SOUL HEME-BINDING FAMILY PROTEIN"/>
    <property type="match status" value="1"/>
</dbReference>
<dbReference type="Gene3D" id="3.20.80.10">
    <property type="entry name" value="Regulatory factor, effector binding domain"/>
    <property type="match status" value="1"/>
</dbReference>
<dbReference type="InterPro" id="IPR011256">
    <property type="entry name" value="Reg_factor_effector_dom_sf"/>
</dbReference>
<dbReference type="Proteomes" id="UP000093629">
    <property type="component" value="Unassembled WGS sequence"/>
</dbReference>